<feature type="signal peptide" evidence="1">
    <location>
        <begin position="1"/>
        <end position="23"/>
    </location>
</feature>
<dbReference type="AlphaFoldDB" id="A0A922CZS9"/>
<dbReference type="Proteomes" id="UP000791440">
    <property type="component" value="Unassembled WGS sequence"/>
</dbReference>
<keyword evidence="3" id="KW-1185">Reference proteome</keyword>
<reference evidence="2" key="1">
    <citation type="journal article" date="2016" name="Insect Biochem. Mol. Biol.">
        <title>Multifaceted biological insights from a draft genome sequence of the tobacco hornworm moth, Manduca sexta.</title>
        <authorList>
            <person name="Kanost M.R."/>
            <person name="Arrese E.L."/>
            <person name="Cao X."/>
            <person name="Chen Y.R."/>
            <person name="Chellapilla S."/>
            <person name="Goldsmith M.R."/>
            <person name="Grosse-Wilde E."/>
            <person name="Heckel D.G."/>
            <person name="Herndon N."/>
            <person name="Jiang H."/>
            <person name="Papanicolaou A."/>
            <person name="Qu J."/>
            <person name="Soulages J.L."/>
            <person name="Vogel H."/>
            <person name="Walters J."/>
            <person name="Waterhouse R.M."/>
            <person name="Ahn S.J."/>
            <person name="Almeida F.C."/>
            <person name="An C."/>
            <person name="Aqrawi P."/>
            <person name="Bretschneider A."/>
            <person name="Bryant W.B."/>
            <person name="Bucks S."/>
            <person name="Chao H."/>
            <person name="Chevignon G."/>
            <person name="Christen J.M."/>
            <person name="Clarke D.F."/>
            <person name="Dittmer N.T."/>
            <person name="Ferguson L.C.F."/>
            <person name="Garavelou S."/>
            <person name="Gordon K.H.J."/>
            <person name="Gunaratna R.T."/>
            <person name="Han Y."/>
            <person name="Hauser F."/>
            <person name="He Y."/>
            <person name="Heidel-Fischer H."/>
            <person name="Hirsh A."/>
            <person name="Hu Y."/>
            <person name="Jiang H."/>
            <person name="Kalra D."/>
            <person name="Klinner C."/>
            <person name="Konig C."/>
            <person name="Kovar C."/>
            <person name="Kroll A.R."/>
            <person name="Kuwar S.S."/>
            <person name="Lee S.L."/>
            <person name="Lehman R."/>
            <person name="Li K."/>
            <person name="Li Z."/>
            <person name="Liang H."/>
            <person name="Lovelace S."/>
            <person name="Lu Z."/>
            <person name="Mansfield J.H."/>
            <person name="McCulloch K.J."/>
            <person name="Mathew T."/>
            <person name="Morton B."/>
            <person name="Muzny D.M."/>
            <person name="Neunemann D."/>
            <person name="Ongeri F."/>
            <person name="Pauchet Y."/>
            <person name="Pu L.L."/>
            <person name="Pyrousis I."/>
            <person name="Rao X.J."/>
            <person name="Redding A."/>
            <person name="Roesel C."/>
            <person name="Sanchez-Gracia A."/>
            <person name="Schaack S."/>
            <person name="Shukla A."/>
            <person name="Tetreau G."/>
            <person name="Wang Y."/>
            <person name="Xiong G.H."/>
            <person name="Traut W."/>
            <person name="Walsh T.K."/>
            <person name="Worley K.C."/>
            <person name="Wu D."/>
            <person name="Wu W."/>
            <person name="Wu Y.Q."/>
            <person name="Zhang X."/>
            <person name="Zou Z."/>
            <person name="Zucker H."/>
            <person name="Briscoe A.D."/>
            <person name="Burmester T."/>
            <person name="Clem R.J."/>
            <person name="Feyereisen R."/>
            <person name="Grimmelikhuijzen C.J.P."/>
            <person name="Hamodrakas S.J."/>
            <person name="Hansson B.S."/>
            <person name="Huguet E."/>
            <person name="Jermiin L.S."/>
            <person name="Lan Q."/>
            <person name="Lehman H.K."/>
            <person name="Lorenzen M."/>
            <person name="Merzendorfer H."/>
            <person name="Michalopoulos I."/>
            <person name="Morton D.B."/>
            <person name="Muthukrishnan S."/>
            <person name="Oakeshott J.G."/>
            <person name="Palmer W."/>
            <person name="Park Y."/>
            <person name="Passarelli A.L."/>
            <person name="Rozas J."/>
            <person name="Schwartz L.M."/>
            <person name="Smith W."/>
            <person name="Southgate A."/>
            <person name="Vilcinskas A."/>
            <person name="Vogt R."/>
            <person name="Wang P."/>
            <person name="Werren J."/>
            <person name="Yu X.Q."/>
            <person name="Zhou J.J."/>
            <person name="Brown S.J."/>
            <person name="Scherer S.E."/>
            <person name="Richards S."/>
            <person name="Blissard G.W."/>
        </authorList>
    </citation>
    <scope>NUCLEOTIDE SEQUENCE</scope>
</reference>
<gene>
    <name evidence="2" type="ORF">O3G_MSEX014704</name>
</gene>
<evidence type="ECO:0000256" key="1">
    <source>
        <dbReference type="SAM" id="SignalP"/>
    </source>
</evidence>
<name>A0A922CZS9_MANSE</name>
<sequence length="162" mass="17070">MFKMIRLDYLLVILCITSFVVDANPIVLQDLTPSGSSVVAISSSGPNIENFAAKSTQDSSKDRGTVVQSVSVSSPGKTAAAGTGRSFASAYASSGNPFILPFLLPPGLDNFNLNNWIRSVESYYEPSYAGQGDNVVTAINDNGHIYGKVNGVPFDNGVKNSA</sequence>
<keyword evidence="1" id="KW-0732">Signal</keyword>
<evidence type="ECO:0000313" key="2">
    <source>
        <dbReference type="EMBL" id="KAG6464749.1"/>
    </source>
</evidence>
<comment type="caution">
    <text evidence="2">The sequence shown here is derived from an EMBL/GenBank/DDBJ whole genome shotgun (WGS) entry which is preliminary data.</text>
</comment>
<feature type="chain" id="PRO_5038011397" evidence="1">
    <location>
        <begin position="24"/>
        <end position="162"/>
    </location>
</feature>
<reference evidence="2" key="2">
    <citation type="submission" date="2020-12" db="EMBL/GenBank/DDBJ databases">
        <authorList>
            <person name="Kanost M."/>
        </authorList>
    </citation>
    <scope>NUCLEOTIDE SEQUENCE</scope>
</reference>
<accession>A0A922CZS9</accession>
<evidence type="ECO:0000313" key="3">
    <source>
        <dbReference type="Proteomes" id="UP000791440"/>
    </source>
</evidence>
<organism evidence="2 3">
    <name type="scientific">Manduca sexta</name>
    <name type="common">Tobacco hawkmoth</name>
    <name type="synonym">Tobacco hornworm</name>
    <dbReference type="NCBI Taxonomy" id="7130"/>
    <lineage>
        <taxon>Eukaryota</taxon>
        <taxon>Metazoa</taxon>
        <taxon>Ecdysozoa</taxon>
        <taxon>Arthropoda</taxon>
        <taxon>Hexapoda</taxon>
        <taxon>Insecta</taxon>
        <taxon>Pterygota</taxon>
        <taxon>Neoptera</taxon>
        <taxon>Endopterygota</taxon>
        <taxon>Lepidoptera</taxon>
        <taxon>Glossata</taxon>
        <taxon>Ditrysia</taxon>
        <taxon>Bombycoidea</taxon>
        <taxon>Sphingidae</taxon>
        <taxon>Sphinginae</taxon>
        <taxon>Sphingini</taxon>
        <taxon>Manduca</taxon>
    </lineage>
</organism>
<proteinExistence type="predicted"/>
<protein>
    <submittedName>
        <fullName evidence="2">Uncharacterized protein</fullName>
    </submittedName>
</protein>
<dbReference type="EMBL" id="JH669243">
    <property type="protein sequence ID" value="KAG6464749.1"/>
    <property type="molecule type" value="Genomic_DNA"/>
</dbReference>